<dbReference type="Proteomes" id="UP000266673">
    <property type="component" value="Unassembled WGS sequence"/>
</dbReference>
<name>A0A397USF8_9GLOM</name>
<accession>A0A397USF8</accession>
<gene>
    <name evidence="1" type="ORF">C2G38_2202724</name>
</gene>
<proteinExistence type="predicted"/>
<evidence type="ECO:0000313" key="2">
    <source>
        <dbReference type="Proteomes" id="UP000266673"/>
    </source>
</evidence>
<dbReference type="AlphaFoldDB" id="A0A397USF8"/>
<sequence length="240" mass="28255">MLKKEALWPIASEGNPLKKSLQCTRYLRYNLHGIYTHFDLECAKRNSLKVYLLNESPNVLLYKKMPVLVEVICLVNGEIYYTTLNKKAEQLENTKKNIRNSETTMRSSKTYTYRWLYCSWKVTWKPSYPEIPNLITNNLPDFEKIQQDKEQLTVKRKLSKQFDINLLNEIIIEIFQHLQTQNDRLGSKGSLALQCGNNELLFPVLYINKRWNESRGKMGVLGQNLGQNPNWPSRPFYKPF</sequence>
<dbReference type="OrthoDB" id="2430974at2759"/>
<organism evidence="1 2">
    <name type="scientific">Gigaspora rosea</name>
    <dbReference type="NCBI Taxonomy" id="44941"/>
    <lineage>
        <taxon>Eukaryota</taxon>
        <taxon>Fungi</taxon>
        <taxon>Fungi incertae sedis</taxon>
        <taxon>Mucoromycota</taxon>
        <taxon>Glomeromycotina</taxon>
        <taxon>Glomeromycetes</taxon>
        <taxon>Diversisporales</taxon>
        <taxon>Gigasporaceae</taxon>
        <taxon>Gigaspora</taxon>
    </lineage>
</organism>
<comment type="caution">
    <text evidence="1">The sequence shown here is derived from an EMBL/GenBank/DDBJ whole genome shotgun (WGS) entry which is preliminary data.</text>
</comment>
<protein>
    <submittedName>
        <fullName evidence="1">Uncharacterized protein</fullName>
    </submittedName>
</protein>
<dbReference type="EMBL" id="QKWP01001103">
    <property type="protein sequence ID" value="RIB11719.1"/>
    <property type="molecule type" value="Genomic_DNA"/>
</dbReference>
<keyword evidence="2" id="KW-1185">Reference proteome</keyword>
<evidence type="ECO:0000313" key="1">
    <source>
        <dbReference type="EMBL" id="RIB11719.1"/>
    </source>
</evidence>
<reference evidence="1 2" key="1">
    <citation type="submission" date="2018-06" db="EMBL/GenBank/DDBJ databases">
        <title>Comparative genomics reveals the genomic features of Rhizophagus irregularis, R. cerebriforme, R. diaphanum and Gigaspora rosea, and their symbiotic lifestyle signature.</title>
        <authorList>
            <person name="Morin E."/>
            <person name="San Clemente H."/>
            <person name="Chen E.C.H."/>
            <person name="De La Providencia I."/>
            <person name="Hainaut M."/>
            <person name="Kuo A."/>
            <person name="Kohler A."/>
            <person name="Murat C."/>
            <person name="Tang N."/>
            <person name="Roy S."/>
            <person name="Loubradou J."/>
            <person name="Henrissat B."/>
            <person name="Grigoriev I.V."/>
            <person name="Corradi N."/>
            <person name="Roux C."/>
            <person name="Martin F.M."/>
        </authorList>
    </citation>
    <scope>NUCLEOTIDE SEQUENCE [LARGE SCALE GENOMIC DNA]</scope>
    <source>
        <strain evidence="1 2">DAOM 194757</strain>
    </source>
</reference>